<dbReference type="Proteomes" id="UP001476282">
    <property type="component" value="Unassembled WGS sequence"/>
</dbReference>
<feature type="compositionally biased region" description="Polar residues" evidence="1">
    <location>
        <begin position="249"/>
        <end position="260"/>
    </location>
</feature>
<name>A0ABP9UL77_9BACT</name>
<accession>A0ABP9UL77</accession>
<proteinExistence type="predicted"/>
<dbReference type="CDD" id="cd12819">
    <property type="entry name" value="LbR_vir_like"/>
    <property type="match status" value="1"/>
</dbReference>
<keyword evidence="3" id="KW-1185">Reference proteome</keyword>
<gene>
    <name evidence="2" type="ORF">Hsar01_01264</name>
</gene>
<evidence type="ECO:0000313" key="2">
    <source>
        <dbReference type="EMBL" id="GAA5482049.1"/>
    </source>
</evidence>
<comment type="caution">
    <text evidence="2">The sequence shown here is derived from an EMBL/GenBank/DDBJ whole genome shotgun (WGS) entry which is preliminary data.</text>
</comment>
<dbReference type="RefSeq" id="WP_353566195.1">
    <property type="nucleotide sequence ID" value="NZ_BAABRI010000006.1"/>
</dbReference>
<evidence type="ECO:0000256" key="1">
    <source>
        <dbReference type="SAM" id="MobiDB-lite"/>
    </source>
</evidence>
<feature type="region of interest" description="Disordered" evidence="1">
    <location>
        <begin position="200"/>
        <end position="260"/>
    </location>
</feature>
<organism evidence="2 3">
    <name type="scientific">Haloferula sargassicola</name>
    <dbReference type="NCBI Taxonomy" id="490096"/>
    <lineage>
        <taxon>Bacteria</taxon>
        <taxon>Pseudomonadati</taxon>
        <taxon>Verrucomicrobiota</taxon>
        <taxon>Verrucomicrobiia</taxon>
        <taxon>Verrucomicrobiales</taxon>
        <taxon>Verrucomicrobiaceae</taxon>
        <taxon>Haloferula</taxon>
    </lineage>
</organism>
<protein>
    <recommendedName>
        <fullName evidence="4">Head domain of trimeric autotransporter adhesin</fullName>
    </recommendedName>
</protein>
<dbReference type="Gene3D" id="2.150.10.10">
    <property type="entry name" value="Serralysin-like metalloprotease, C-terminal"/>
    <property type="match status" value="1"/>
</dbReference>
<reference evidence="2 3" key="1">
    <citation type="submission" date="2024-02" db="EMBL/GenBank/DDBJ databases">
        <title>Haloferula sargassicola NBRC 104335.</title>
        <authorList>
            <person name="Ichikawa N."/>
            <person name="Katano-Makiyama Y."/>
            <person name="Hidaka K."/>
        </authorList>
    </citation>
    <scope>NUCLEOTIDE SEQUENCE [LARGE SCALE GENOMIC DNA]</scope>
    <source>
        <strain evidence="2 3">NBRC 104335</strain>
    </source>
</reference>
<dbReference type="InterPro" id="IPR011049">
    <property type="entry name" value="Serralysin-like_metalloprot_C"/>
</dbReference>
<sequence>MAIEINGADETTVGPLREALKAAEKARALRFRSADDAPASPELPTLAGAGGKLLAVTEEEDGVEFVDPAVSGASAFTELSDAPSDYTGQSGKIPAVNEAEDGLEFIDPPIGGGGGAEDFTALGDAPSSYSGHGGKFVAVNAAEDGLEFVDEPSGGGGGLTYWTESSSTSSPNNTIHVAQLTPSDASSNVDLAITPKGTGSLLAQVPDNTTTGGSKRGLNATDWQRERNNATQVASGSNSAIGGGIRNKASGTSSTVAGGNTNTASGDYSAVGGGESNTAAATDSFVGGGKQNTTNGTYSTVSGGYSNTASGTGATIAGGSLCTASGNYSYATGSGCTASVDYAFVSGGNAQAAVQGKRAHAAGSFSTAGDAQIAEYVMRRITTDGSPGTLTANASSVGGTTNQVVLTNNSAVRMKGEVIARNGSTGDVKVWEIAATAKRGANAAATSLVGMPVVTAGDADASASAWDVAITADTTNGALAITVTGEAATNIRWVARLETVEVG</sequence>
<evidence type="ECO:0000313" key="3">
    <source>
        <dbReference type="Proteomes" id="UP001476282"/>
    </source>
</evidence>
<dbReference type="EMBL" id="BAABRI010000006">
    <property type="protein sequence ID" value="GAA5482049.1"/>
    <property type="molecule type" value="Genomic_DNA"/>
</dbReference>
<evidence type="ECO:0008006" key="4">
    <source>
        <dbReference type="Google" id="ProtNLM"/>
    </source>
</evidence>